<organism evidence="2 3">
    <name type="scientific">Collybiopsis confluens</name>
    <dbReference type="NCBI Taxonomy" id="2823264"/>
    <lineage>
        <taxon>Eukaryota</taxon>
        <taxon>Fungi</taxon>
        <taxon>Dikarya</taxon>
        <taxon>Basidiomycota</taxon>
        <taxon>Agaricomycotina</taxon>
        <taxon>Agaricomycetes</taxon>
        <taxon>Agaricomycetidae</taxon>
        <taxon>Agaricales</taxon>
        <taxon>Marasmiineae</taxon>
        <taxon>Omphalotaceae</taxon>
        <taxon>Collybiopsis</taxon>
    </lineage>
</organism>
<keyword evidence="1" id="KW-0812">Transmembrane</keyword>
<feature type="transmembrane region" description="Helical" evidence="1">
    <location>
        <begin position="246"/>
        <end position="263"/>
    </location>
</feature>
<dbReference type="AlphaFoldDB" id="A0A8H5GMQ3"/>
<comment type="caution">
    <text evidence="2">The sequence shown here is derived from an EMBL/GenBank/DDBJ whole genome shotgun (WGS) entry which is preliminary data.</text>
</comment>
<protein>
    <submittedName>
        <fullName evidence="2">Uncharacterized protein</fullName>
    </submittedName>
</protein>
<proteinExistence type="predicted"/>
<keyword evidence="1" id="KW-1133">Transmembrane helix</keyword>
<feature type="transmembrane region" description="Helical" evidence="1">
    <location>
        <begin position="175"/>
        <end position="192"/>
    </location>
</feature>
<dbReference type="PANTHER" id="PTHR35043:SF7">
    <property type="entry name" value="TRANSCRIPTION FACTOR DOMAIN-CONTAINING PROTEIN"/>
    <property type="match status" value="1"/>
</dbReference>
<dbReference type="EMBL" id="JAACJN010000142">
    <property type="protein sequence ID" value="KAF5367589.1"/>
    <property type="molecule type" value="Genomic_DNA"/>
</dbReference>
<dbReference type="PANTHER" id="PTHR35043">
    <property type="entry name" value="TRANSCRIPTION FACTOR DOMAIN-CONTAINING PROTEIN"/>
    <property type="match status" value="1"/>
</dbReference>
<evidence type="ECO:0000313" key="2">
    <source>
        <dbReference type="EMBL" id="KAF5367589.1"/>
    </source>
</evidence>
<name>A0A8H5GMQ3_9AGAR</name>
<reference evidence="2 3" key="1">
    <citation type="journal article" date="2020" name="ISME J.">
        <title>Uncovering the hidden diversity of litter-decomposition mechanisms in mushroom-forming fungi.</title>
        <authorList>
            <person name="Floudas D."/>
            <person name="Bentzer J."/>
            <person name="Ahren D."/>
            <person name="Johansson T."/>
            <person name="Persson P."/>
            <person name="Tunlid A."/>
        </authorList>
    </citation>
    <scope>NUCLEOTIDE SEQUENCE [LARGE SCALE GENOMIC DNA]</scope>
    <source>
        <strain evidence="2 3">CBS 406.79</strain>
    </source>
</reference>
<gene>
    <name evidence="2" type="ORF">D9757_010640</name>
</gene>
<evidence type="ECO:0000256" key="1">
    <source>
        <dbReference type="SAM" id="Phobius"/>
    </source>
</evidence>
<accession>A0A8H5GMQ3</accession>
<keyword evidence="1" id="KW-0472">Membrane</keyword>
<keyword evidence="3" id="KW-1185">Reference proteome</keyword>
<sequence length="290" mass="32849">MAMSSPTQKYLLAGTACLRFPAETDSISIQLKEAGALPEVGQKNSEVDIVPEEQRLGGTNFSPKCEPAKATFQKYKAKFLFRAWQRKPWYAVYRQAIESESAGLPTVSSCIHRRLPVHLYPEDTYRWTLAFRAMQRYRLQPFPPTHKPYVVFDSTLQSHTDYKERSLTGLIRSNLAALGLTLIYGFPHILGWNAHFPTAIEKHLWRIATVAVTVWGTAMTSIVIGIVVTKKGLGLDVWNREGETPLVASAGLLYLVCACFLLFESLRQLFYLTPAAYQLASWSNYWPYFS</sequence>
<dbReference type="OrthoDB" id="417697at2759"/>
<evidence type="ECO:0000313" key="3">
    <source>
        <dbReference type="Proteomes" id="UP000518752"/>
    </source>
</evidence>
<feature type="transmembrane region" description="Helical" evidence="1">
    <location>
        <begin position="204"/>
        <end position="226"/>
    </location>
</feature>
<dbReference type="Proteomes" id="UP000518752">
    <property type="component" value="Unassembled WGS sequence"/>
</dbReference>